<keyword evidence="2" id="KW-0067">ATP-binding</keyword>
<dbReference type="SUPFAM" id="SSF56112">
    <property type="entry name" value="Protein kinase-like (PK-like)"/>
    <property type="match status" value="1"/>
</dbReference>
<dbReference type="InterPro" id="IPR008266">
    <property type="entry name" value="Tyr_kinase_AS"/>
</dbReference>
<evidence type="ECO:0000256" key="2">
    <source>
        <dbReference type="ARBA" id="ARBA00022840"/>
    </source>
</evidence>
<dbReference type="InterPro" id="IPR000719">
    <property type="entry name" value="Prot_kinase_dom"/>
</dbReference>
<feature type="domain" description="Protein kinase" evidence="4">
    <location>
        <begin position="1"/>
        <end position="200"/>
    </location>
</feature>
<evidence type="ECO:0000313" key="6">
    <source>
        <dbReference type="Proteomes" id="UP001469553"/>
    </source>
</evidence>
<dbReference type="PANTHER" id="PTHR24416:SF611">
    <property type="entry name" value="TYROSINE-PROTEIN KINASE TRANSMEMBRANE RECEPTOR ROR"/>
    <property type="match status" value="1"/>
</dbReference>
<sequence>MPDSAVLLENEAGPKQFHQVLLSLRGMSEDNGANLRITDQIEMAAQVAAGMAYLEQQNYIHRDLAARNVLVGENNICKVADFGLARVFMKENENVYEAREGGKFPVKWTAPEGINDNKFTIKSDVWSFGVLMYEIMTFGKMPYPTMTNMQTVQWLAKGHRMSCPPSCPKPLHTIMMDCWKDNDQERPTFETLQWQLEDFFDMDVNSYVDSARY</sequence>
<dbReference type="PRINTS" id="PR00109">
    <property type="entry name" value="TYRKINASE"/>
</dbReference>
<keyword evidence="3" id="KW-0675">Receptor</keyword>
<accession>A0ABV0Z652</accession>
<keyword evidence="6" id="KW-1185">Reference proteome</keyword>
<proteinExistence type="predicted"/>
<dbReference type="InterPro" id="IPR011009">
    <property type="entry name" value="Kinase-like_dom_sf"/>
</dbReference>
<dbReference type="InterPro" id="IPR020635">
    <property type="entry name" value="Tyr_kinase_cat_dom"/>
</dbReference>
<dbReference type="SMART" id="SM00219">
    <property type="entry name" value="TyrKc"/>
    <property type="match status" value="1"/>
</dbReference>
<dbReference type="Proteomes" id="UP001469553">
    <property type="component" value="Unassembled WGS sequence"/>
</dbReference>
<protein>
    <recommendedName>
        <fullName evidence="4">Protein kinase domain-containing protein</fullName>
    </recommendedName>
</protein>
<dbReference type="Pfam" id="PF07714">
    <property type="entry name" value="PK_Tyr_Ser-Thr"/>
    <property type="match status" value="1"/>
</dbReference>
<dbReference type="PANTHER" id="PTHR24416">
    <property type="entry name" value="TYROSINE-PROTEIN KINASE RECEPTOR"/>
    <property type="match status" value="1"/>
</dbReference>
<evidence type="ECO:0000313" key="5">
    <source>
        <dbReference type="EMBL" id="MEQ2301081.1"/>
    </source>
</evidence>
<organism evidence="5 6">
    <name type="scientific">Ameca splendens</name>
    <dbReference type="NCBI Taxonomy" id="208324"/>
    <lineage>
        <taxon>Eukaryota</taxon>
        <taxon>Metazoa</taxon>
        <taxon>Chordata</taxon>
        <taxon>Craniata</taxon>
        <taxon>Vertebrata</taxon>
        <taxon>Euteleostomi</taxon>
        <taxon>Actinopterygii</taxon>
        <taxon>Neopterygii</taxon>
        <taxon>Teleostei</taxon>
        <taxon>Neoteleostei</taxon>
        <taxon>Acanthomorphata</taxon>
        <taxon>Ovalentaria</taxon>
        <taxon>Atherinomorphae</taxon>
        <taxon>Cyprinodontiformes</taxon>
        <taxon>Goodeidae</taxon>
        <taxon>Ameca</taxon>
    </lineage>
</organism>
<name>A0ABV0Z652_9TELE</name>
<dbReference type="PROSITE" id="PS50011">
    <property type="entry name" value="PROTEIN_KINASE_DOM"/>
    <property type="match status" value="1"/>
</dbReference>
<evidence type="ECO:0000259" key="4">
    <source>
        <dbReference type="PROSITE" id="PS50011"/>
    </source>
</evidence>
<evidence type="ECO:0000256" key="1">
    <source>
        <dbReference type="ARBA" id="ARBA00022741"/>
    </source>
</evidence>
<dbReference type="EMBL" id="JAHRIP010051202">
    <property type="protein sequence ID" value="MEQ2301081.1"/>
    <property type="molecule type" value="Genomic_DNA"/>
</dbReference>
<dbReference type="InterPro" id="IPR001245">
    <property type="entry name" value="Ser-Thr/Tyr_kinase_cat_dom"/>
</dbReference>
<dbReference type="PROSITE" id="PS00109">
    <property type="entry name" value="PROTEIN_KINASE_TYR"/>
    <property type="match status" value="1"/>
</dbReference>
<keyword evidence="1" id="KW-0547">Nucleotide-binding</keyword>
<gene>
    <name evidence="5" type="ORF">AMECASPLE_032346</name>
</gene>
<evidence type="ECO:0000256" key="3">
    <source>
        <dbReference type="ARBA" id="ARBA00023170"/>
    </source>
</evidence>
<reference evidence="5 6" key="1">
    <citation type="submission" date="2021-06" db="EMBL/GenBank/DDBJ databases">
        <authorList>
            <person name="Palmer J.M."/>
        </authorList>
    </citation>
    <scope>NUCLEOTIDE SEQUENCE [LARGE SCALE GENOMIC DNA]</scope>
    <source>
        <strain evidence="5 6">AS_MEX2019</strain>
        <tissue evidence="5">Muscle</tissue>
    </source>
</reference>
<dbReference type="Gene3D" id="1.10.510.10">
    <property type="entry name" value="Transferase(Phosphotransferase) domain 1"/>
    <property type="match status" value="1"/>
</dbReference>
<comment type="caution">
    <text evidence="5">The sequence shown here is derived from an EMBL/GenBank/DDBJ whole genome shotgun (WGS) entry which is preliminary data.</text>
</comment>
<dbReference type="InterPro" id="IPR050122">
    <property type="entry name" value="RTK"/>
</dbReference>